<organism evidence="1 2">
    <name type="scientific">Kineococcus xinjiangensis</name>
    <dbReference type="NCBI Taxonomy" id="512762"/>
    <lineage>
        <taxon>Bacteria</taxon>
        <taxon>Bacillati</taxon>
        <taxon>Actinomycetota</taxon>
        <taxon>Actinomycetes</taxon>
        <taxon>Kineosporiales</taxon>
        <taxon>Kineosporiaceae</taxon>
        <taxon>Kineococcus</taxon>
    </lineage>
</organism>
<dbReference type="AlphaFoldDB" id="A0A2S6IHS8"/>
<accession>A0A2S6IHS8</accession>
<sequence>MIGNEAHLEEQSPVARHVIDEAAAALEERLRDWRCVLPLRAGTAHAAARRQLEQYRRAVRDGHEDAVQALGLPLVSAATLYSS</sequence>
<evidence type="ECO:0000313" key="1">
    <source>
        <dbReference type="EMBL" id="PPK93767.1"/>
    </source>
</evidence>
<proteinExistence type="predicted"/>
<comment type="caution">
    <text evidence="1">The sequence shown here is derived from an EMBL/GenBank/DDBJ whole genome shotgun (WGS) entry which is preliminary data.</text>
</comment>
<evidence type="ECO:0000313" key="2">
    <source>
        <dbReference type="Proteomes" id="UP000239485"/>
    </source>
</evidence>
<dbReference type="EMBL" id="PTJD01000009">
    <property type="protein sequence ID" value="PPK93767.1"/>
    <property type="molecule type" value="Genomic_DNA"/>
</dbReference>
<gene>
    <name evidence="1" type="ORF">CLV92_10943</name>
</gene>
<protein>
    <submittedName>
        <fullName evidence="1">Uncharacterized protein</fullName>
    </submittedName>
</protein>
<dbReference type="Proteomes" id="UP000239485">
    <property type="component" value="Unassembled WGS sequence"/>
</dbReference>
<dbReference type="RefSeq" id="WP_104433297.1">
    <property type="nucleotide sequence ID" value="NZ_PTJD01000009.1"/>
</dbReference>
<reference evidence="1 2" key="1">
    <citation type="submission" date="2018-02" db="EMBL/GenBank/DDBJ databases">
        <title>Genomic Encyclopedia of Archaeal and Bacterial Type Strains, Phase II (KMG-II): from individual species to whole genera.</title>
        <authorList>
            <person name="Goeker M."/>
        </authorList>
    </citation>
    <scope>NUCLEOTIDE SEQUENCE [LARGE SCALE GENOMIC DNA]</scope>
    <source>
        <strain evidence="1 2">DSM 22857</strain>
    </source>
</reference>
<keyword evidence="2" id="KW-1185">Reference proteome</keyword>
<name>A0A2S6IHS8_9ACTN</name>